<dbReference type="GO" id="GO:0009117">
    <property type="term" value="P:nucleotide metabolic process"/>
    <property type="evidence" value="ECO:0007669"/>
    <property type="project" value="UniProtKB-KW"/>
</dbReference>
<keyword evidence="5" id="KW-0862">Zinc</keyword>
<dbReference type="CDD" id="cd00443">
    <property type="entry name" value="ADA_AMPD"/>
    <property type="match status" value="1"/>
</dbReference>
<name>A0AAV5DKV2_ELECO</name>
<evidence type="ECO:0000256" key="3">
    <source>
        <dbReference type="ARBA" id="ARBA00022723"/>
    </source>
</evidence>
<dbReference type="Gene3D" id="3.20.20.140">
    <property type="entry name" value="Metal-dependent hydrolases"/>
    <property type="match status" value="1"/>
</dbReference>
<keyword evidence="4" id="KW-0378">Hydrolase</keyword>
<evidence type="ECO:0000313" key="10">
    <source>
        <dbReference type="Proteomes" id="UP001054889"/>
    </source>
</evidence>
<sequence>MDTERKVAAEKEIREWCVALPKVELHAHLNGSVRNSTLLSVLSTIPHLSPLISVVIVLSGLLVLDFPAELAKQLGDRGVIVFEDVKDVIMKADGRSLPECFKLFDLFHMLTTDHDTVTRIAKEVVEDFAAENVVYLEIRTTPKKNAAKGMTKRSYVDAVIRGLKAVESVDVLFDSNLTTSEPLSCTPMTELDNDTRKKKIYVRLLLSIDRRETTSAALDTVNLAMEMKDQGVIGIDLSGNPVVGEWETYLPALQHAKELGIPITIHCGEVPNRKEIQAVLDFCPQRLGHVCCLNDDEWKQLKSLKIPIEICLTSNVMTGGAPSLELHHFADLYNARHPLSLCTDDSGLFSTSLSNEYYLVAATFGLSKSELFQLAQDAVHFVFADDDVKSSLRRMLKIAEKRLMP</sequence>
<comment type="similarity">
    <text evidence="2">Belongs to the metallo-dependent hydrolases superfamily. Adenosine and AMP deaminases family.</text>
</comment>
<comment type="caution">
    <text evidence="9">The sequence shown here is derived from an EMBL/GenBank/DDBJ whole genome shotgun (WGS) entry which is preliminary data.</text>
</comment>
<dbReference type="GO" id="GO:0004000">
    <property type="term" value="F:adenosine deaminase activity"/>
    <property type="evidence" value="ECO:0007669"/>
    <property type="project" value="TreeGrafter"/>
</dbReference>
<evidence type="ECO:0000256" key="4">
    <source>
        <dbReference type="ARBA" id="ARBA00022801"/>
    </source>
</evidence>
<dbReference type="GO" id="GO:0006154">
    <property type="term" value="P:adenosine catabolic process"/>
    <property type="evidence" value="ECO:0007669"/>
    <property type="project" value="TreeGrafter"/>
</dbReference>
<comment type="cofactor">
    <cofactor evidence="1">
        <name>Zn(2+)</name>
        <dbReference type="ChEBI" id="CHEBI:29105"/>
    </cofactor>
</comment>
<dbReference type="AlphaFoldDB" id="A0AAV5DKV2"/>
<dbReference type="PANTHER" id="PTHR11409:SF42">
    <property type="entry name" value="ADENOSINE DEAMINASE-LIKE PROTEIN"/>
    <property type="match status" value="1"/>
</dbReference>
<dbReference type="GO" id="GO:0046872">
    <property type="term" value="F:metal ion binding"/>
    <property type="evidence" value="ECO:0007669"/>
    <property type="project" value="UniProtKB-KW"/>
</dbReference>
<evidence type="ECO:0000256" key="2">
    <source>
        <dbReference type="ARBA" id="ARBA00006676"/>
    </source>
</evidence>
<gene>
    <name evidence="9" type="primary">ga28914</name>
    <name evidence="9" type="ORF">PR202_ga28914</name>
</gene>
<keyword evidence="10" id="KW-1185">Reference proteome</keyword>
<dbReference type="FunFam" id="3.20.20.140:FF:000050">
    <property type="entry name" value="Adenosine/AMP deaminase family protein"/>
    <property type="match status" value="1"/>
</dbReference>
<reference evidence="9" key="1">
    <citation type="journal article" date="2018" name="DNA Res.">
        <title>Multiple hybrid de novo genome assembly of finger millet, an orphan allotetraploid crop.</title>
        <authorList>
            <person name="Hatakeyama M."/>
            <person name="Aluri S."/>
            <person name="Balachadran M.T."/>
            <person name="Sivarajan S.R."/>
            <person name="Patrignani A."/>
            <person name="Gruter S."/>
            <person name="Poveda L."/>
            <person name="Shimizu-Inatsugi R."/>
            <person name="Baeten J."/>
            <person name="Francoijs K.J."/>
            <person name="Nataraja K.N."/>
            <person name="Reddy Y.A.N."/>
            <person name="Phadnis S."/>
            <person name="Ravikumar R.L."/>
            <person name="Schlapbach R."/>
            <person name="Sreeman S.M."/>
            <person name="Shimizu K.K."/>
        </authorList>
    </citation>
    <scope>NUCLEOTIDE SEQUENCE</scope>
</reference>
<evidence type="ECO:0000256" key="7">
    <source>
        <dbReference type="ARBA" id="ARBA00048787"/>
    </source>
</evidence>
<protein>
    <recommendedName>
        <fullName evidence="8">Adenosine deaminase domain-containing protein</fullName>
    </recommendedName>
</protein>
<evidence type="ECO:0000256" key="5">
    <source>
        <dbReference type="ARBA" id="ARBA00022833"/>
    </source>
</evidence>
<dbReference type="InterPro" id="IPR032466">
    <property type="entry name" value="Metal_Hydrolase"/>
</dbReference>
<accession>A0AAV5DKV2</accession>
<dbReference type="SUPFAM" id="SSF51556">
    <property type="entry name" value="Metallo-dependent hydrolases"/>
    <property type="match status" value="1"/>
</dbReference>
<organism evidence="9 10">
    <name type="scientific">Eleusine coracana subsp. coracana</name>
    <dbReference type="NCBI Taxonomy" id="191504"/>
    <lineage>
        <taxon>Eukaryota</taxon>
        <taxon>Viridiplantae</taxon>
        <taxon>Streptophyta</taxon>
        <taxon>Embryophyta</taxon>
        <taxon>Tracheophyta</taxon>
        <taxon>Spermatophyta</taxon>
        <taxon>Magnoliopsida</taxon>
        <taxon>Liliopsida</taxon>
        <taxon>Poales</taxon>
        <taxon>Poaceae</taxon>
        <taxon>PACMAD clade</taxon>
        <taxon>Chloridoideae</taxon>
        <taxon>Cynodonteae</taxon>
        <taxon>Eleusininae</taxon>
        <taxon>Eleusine</taxon>
    </lineage>
</organism>
<reference evidence="9" key="2">
    <citation type="submission" date="2021-12" db="EMBL/GenBank/DDBJ databases">
        <title>Resequencing data analysis of finger millet.</title>
        <authorList>
            <person name="Hatakeyama M."/>
            <person name="Aluri S."/>
            <person name="Balachadran M.T."/>
            <person name="Sivarajan S.R."/>
            <person name="Poveda L."/>
            <person name="Shimizu-Inatsugi R."/>
            <person name="Schlapbach R."/>
            <person name="Sreeman S.M."/>
            <person name="Shimizu K.K."/>
        </authorList>
    </citation>
    <scope>NUCLEOTIDE SEQUENCE</scope>
</reference>
<dbReference type="GO" id="GO:0046103">
    <property type="term" value="P:inosine biosynthetic process"/>
    <property type="evidence" value="ECO:0007669"/>
    <property type="project" value="TreeGrafter"/>
</dbReference>
<dbReference type="Proteomes" id="UP001054889">
    <property type="component" value="Unassembled WGS sequence"/>
</dbReference>
<evidence type="ECO:0000256" key="1">
    <source>
        <dbReference type="ARBA" id="ARBA00001947"/>
    </source>
</evidence>
<evidence type="ECO:0000313" key="9">
    <source>
        <dbReference type="EMBL" id="GJN10791.1"/>
    </source>
</evidence>
<dbReference type="InterPro" id="IPR006330">
    <property type="entry name" value="Ado/ade_deaminase"/>
</dbReference>
<comment type="catalytic activity">
    <reaction evidence="7">
        <text>N(6)-methyl-AMP + H2O + H(+) = IMP + methylamine</text>
        <dbReference type="Rhea" id="RHEA:16001"/>
        <dbReference type="ChEBI" id="CHEBI:15377"/>
        <dbReference type="ChEBI" id="CHEBI:15378"/>
        <dbReference type="ChEBI" id="CHEBI:58053"/>
        <dbReference type="ChEBI" id="CHEBI:59338"/>
        <dbReference type="ChEBI" id="CHEBI:144842"/>
    </reaction>
    <physiologicalReaction direction="left-to-right" evidence="7">
        <dbReference type="Rhea" id="RHEA:16002"/>
    </physiologicalReaction>
</comment>
<dbReference type="Pfam" id="PF00962">
    <property type="entry name" value="A_deaminase"/>
    <property type="match status" value="1"/>
</dbReference>
<dbReference type="PANTHER" id="PTHR11409">
    <property type="entry name" value="ADENOSINE DEAMINASE"/>
    <property type="match status" value="1"/>
</dbReference>
<dbReference type="EMBL" id="BQKI01000018">
    <property type="protein sequence ID" value="GJN10791.1"/>
    <property type="molecule type" value="Genomic_DNA"/>
</dbReference>
<feature type="domain" description="Adenosine deaminase" evidence="8">
    <location>
        <begin position="83"/>
        <end position="394"/>
    </location>
</feature>
<evidence type="ECO:0000256" key="6">
    <source>
        <dbReference type="ARBA" id="ARBA00023080"/>
    </source>
</evidence>
<evidence type="ECO:0000259" key="8">
    <source>
        <dbReference type="Pfam" id="PF00962"/>
    </source>
</evidence>
<keyword evidence="3" id="KW-0479">Metal-binding</keyword>
<dbReference type="InterPro" id="IPR001365">
    <property type="entry name" value="A_deaminase_dom"/>
</dbReference>
<proteinExistence type="inferred from homology"/>
<keyword evidence="6" id="KW-0546">Nucleotide metabolism</keyword>